<accession>A0A840NDV7</accession>
<keyword evidence="1" id="KW-0805">Transcription regulation</keyword>
<protein>
    <recommendedName>
        <fullName evidence="5">Asp23/Gls24 family envelope stress response protein</fullName>
    </recommendedName>
</protein>
<keyword evidence="2" id="KW-0804">Transcription</keyword>
<dbReference type="RefSeq" id="WP_184478005.1">
    <property type="nucleotide sequence ID" value="NZ_JACHIV010000001.1"/>
</dbReference>
<dbReference type="Gene3D" id="1.10.10.1320">
    <property type="entry name" value="Anti-sigma factor, zinc-finger domain"/>
    <property type="match status" value="1"/>
</dbReference>
<keyword evidence="4" id="KW-1185">Reference proteome</keyword>
<dbReference type="AlphaFoldDB" id="A0A840NDV7"/>
<evidence type="ECO:0008006" key="5">
    <source>
        <dbReference type="Google" id="ProtNLM"/>
    </source>
</evidence>
<dbReference type="Proteomes" id="UP000580474">
    <property type="component" value="Unassembled WGS sequence"/>
</dbReference>
<comment type="caution">
    <text evidence="3">The sequence shown here is derived from an EMBL/GenBank/DDBJ whole genome shotgun (WGS) entry which is preliminary data.</text>
</comment>
<dbReference type="InterPro" id="IPR041916">
    <property type="entry name" value="Anti_sigma_zinc_sf"/>
</dbReference>
<evidence type="ECO:0000313" key="3">
    <source>
        <dbReference type="EMBL" id="MBB5068295.1"/>
    </source>
</evidence>
<dbReference type="EMBL" id="JACHIV010000001">
    <property type="protein sequence ID" value="MBB5068295.1"/>
    <property type="molecule type" value="Genomic_DNA"/>
</dbReference>
<proteinExistence type="predicted"/>
<gene>
    <name evidence="3" type="ORF">BJ969_001383</name>
</gene>
<organism evidence="3 4">
    <name type="scientific">Saccharopolyspora gloriosae</name>
    <dbReference type="NCBI Taxonomy" id="455344"/>
    <lineage>
        <taxon>Bacteria</taxon>
        <taxon>Bacillati</taxon>
        <taxon>Actinomycetota</taxon>
        <taxon>Actinomycetes</taxon>
        <taxon>Pseudonocardiales</taxon>
        <taxon>Pseudonocardiaceae</taxon>
        <taxon>Saccharopolyspora</taxon>
    </lineage>
</organism>
<evidence type="ECO:0000256" key="1">
    <source>
        <dbReference type="ARBA" id="ARBA00023015"/>
    </source>
</evidence>
<evidence type="ECO:0000256" key="2">
    <source>
        <dbReference type="ARBA" id="ARBA00023163"/>
    </source>
</evidence>
<reference evidence="3 4" key="1">
    <citation type="submission" date="2020-08" db="EMBL/GenBank/DDBJ databases">
        <title>Sequencing the genomes of 1000 actinobacteria strains.</title>
        <authorList>
            <person name="Klenk H.-P."/>
        </authorList>
    </citation>
    <scope>NUCLEOTIDE SEQUENCE [LARGE SCALE GENOMIC DNA]</scope>
    <source>
        <strain evidence="3 4">DSM 45582</strain>
    </source>
</reference>
<evidence type="ECO:0000313" key="4">
    <source>
        <dbReference type="Proteomes" id="UP000580474"/>
    </source>
</evidence>
<sequence length="189" mass="20007">MGEPSFDPDQVLPCGHTVGELVDHLAGDAPDDFAAHARTCPHCRAELAELAPGGWEPVRRAAELSVEPPEGLISRTLLTVRRARGGAAGSPAEVAQELGMLRVAPQATLVLARRLSLELLADRRSTRLLACTGDVQEIRVDVVIDYGLPAPALAAQLQDDLGRALREHLGAAAPAVWVRIADVTPPQSS</sequence>
<name>A0A840NDV7_9PSEU</name>